<dbReference type="PROSITE" id="PS00237">
    <property type="entry name" value="G_PROTEIN_RECEP_F1_1"/>
    <property type="match status" value="1"/>
</dbReference>
<proteinExistence type="inferred from homology"/>
<feature type="compositionally biased region" description="Low complexity" evidence="10">
    <location>
        <begin position="313"/>
        <end position="324"/>
    </location>
</feature>
<protein>
    <submittedName>
        <fullName evidence="14">G-protein coupled receptors family 1 profile domain-containing protein</fullName>
    </submittedName>
</protein>
<feature type="transmembrane region" description="Helical" evidence="11">
    <location>
        <begin position="98"/>
        <end position="122"/>
    </location>
</feature>
<dbReference type="WBParaSite" id="PSAMB.scaffold1464size31146.g13225.t1">
    <property type="protein sequence ID" value="PSAMB.scaffold1464size31146.g13225.t1"/>
    <property type="gene ID" value="PSAMB.scaffold1464size31146.g13225"/>
</dbReference>
<keyword evidence="5 9" id="KW-0297">G-protein coupled receptor</keyword>
<keyword evidence="4 11" id="KW-1133">Transmembrane helix</keyword>
<comment type="similarity">
    <text evidence="9">Belongs to the G-protein coupled receptor 1 family.</text>
</comment>
<keyword evidence="6 11" id="KW-0472">Membrane</keyword>
<keyword evidence="2" id="KW-1003">Cell membrane</keyword>
<evidence type="ECO:0000256" key="6">
    <source>
        <dbReference type="ARBA" id="ARBA00023136"/>
    </source>
</evidence>
<keyword evidence="3 9" id="KW-0812">Transmembrane</keyword>
<keyword evidence="13" id="KW-1185">Reference proteome</keyword>
<dbReference type="GO" id="GO:0042277">
    <property type="term" value="F:peptide binding"/>
    <property type="evidence" value="ECO:0007669"/>
    <property type="project" value="TreeGrafter"/>
</dbReference>
<feature type="transmembrane region" description="Helical" evidence="11">
    <location>
        <begin position="270"/>
        <end position="295"/>
    </location>
</feature>
<evidence type="ECO:0000256" key="8">
    <source>
        <dbReference type="ARBA" id="ARBA00023224"/>
    </source>
</evidence>
<evidence type="ECO:0000313" key="13">
    <source>
        <dbReference type="Proteomes" id="UP000887566"/>
    </source>
</evidence>
<evidence type="ECO:0000256" key="9">
    <source>
        <dbReference type="RuleBase" id="RU000688"/>
    </source>
</evidence>
<evidence type="ECO:0000259" key="12">
    <source>
        <dbReference type="PROSITE" id="PS50262"/>
    </source>
</evidence>
<feature type="transmembrane region" description="Helical" evidence="11">
    <location>
        <begin position="134"/>
        <end position="154"/>
    </location>
</feature>
<reference evidence="14" key="1">
    <citation type="submission" date="2022-11" db="UniProtKB">
        <authorList>
            <consortium name="WormBaseParasite"/>
        </authorList>
    </citation>
    <scope>IDENTIFICATION</scope>
</reference>
<evidence type="ECO:0000313" key="14">
    <source>
        <dbReference type="WBParaSite" id="PSAMB.scaffold1464size31146.g13225.t1"/>
    </source>
</evidence>
<dbReference type="SUPFAM" id="SSF81321">
    <property type="entry name" value="Family A G protein-coupled receptor-like"/>
    <property type="match status" value="1"/>
</dbReference>
<feature type="region of interest" description="Disordered" evidence="10">
    <location>
        <begin position="308"/>
        <end position="327"/>
    </location>
</feature>
<feature type="domain" description="G-protein coupled receptors family 1 profile" evidence="12">
    <location>
        <begin position="111"/>
        <end position="402"/>
    </location>
</feature>
<organism evidence="13 14">
    <name type="scientific">Plectus sambesii</name>
    <dbReference type="NCBI Taxonomy" id="2011161"/>
    <lineage>
        <taxon>Eukaryota</taxon>
        <taxon>Metazoa</taxon>
        <taxon>Ecdysozoa</taxon>
        <taxon>Nematoda</taxon>
        <taxon>Chromadorea</taxon>
        <taxon>Plectida</taxon>
        <taxon>Plectina</taxon>
        <taxon>Plectoidea</taxon>
        <taxon>Plectidae</taxon>
        <taxon>Plectus</taxon>
    </lineage>
</organism>
<comment type="subcellular location">
    <subcellularLocation>
        <location evidence="1">Cell membrane</location>
        <topology evidence="1">Multi-pass membrane protein</topology>
    </subcellularLocation>
</comment>
<keyword evidence="8 9" id="KW-0807">Transducer</keyword>
<sequence>MEERNLTKSSMSAAGHDAPDQLFVQLFSIFPRCNLTEEQQTLVDNLRMTSGTLGAETDTGYYEEISAYSEFNDMPRKLEVVNVLPFSNHDNAHLMSFAAFYAFLFIVGTCGNASIIAIINHLRETSRKAKENSTMIYIWVLCLVDFAAMLPLPMTIMDQVLGFWMFGTVACKLFRLLEHMGKIFSTFILVALSVDRYFAVCHPVYTQIRAKRTVYGILLSLFALTFTLLGPMLYYAHSKELILRQKVNEHTQQLIQMRIFKCMDNLDDKLFVVFTLYIFVLAYIAPLLLMVLFYYSMIRRLFAQSKGKRKGNSRSSTGSNTMRNGTNRSEEHIPIRRIAIYTMAICTFHFVCWTPYWVSVLYSLYLEKSDRNRAIPSHAFIYFMYGVHALPYINSACNWVLYGLLNKQLHQSAVHETTVTVHVSANQKWQSK</sequence>
<feature type="transmembrane region" description="Helical" evidence="11">
    <location>
        <begin position="379"/>
        <end position="402"/>
    </location>
</feature>
<evidence type="ECO:0000256" key="3">
    <source>
        <dbReference type="ARBA" id="ARBA00022692"/>
    </source>
</evidence>
<feature type="transmembrane region" description="Helical" evidence="11">
    <location>
        <begin position="214"/>
        <end position="236"/>
    </location>
</feature>
<evidence type="ECO:0000256" key="10">
    <source>
        <dbReference type="SAM" id="MobiDB-lite"/>
    </source>
</evidence>
<dbReference type="Gene3D" id="1.20.1070.10">
    <property type="entry name" value="Rhodopsin 7-helix transmembrane proteins"/>
    <property type="match status" value="1"/>
</dbReference>
<dbReference type="PANTHER" id="PTHR24229">
    <property type="entry name" value="NEUROPEPTIDES RECEPTOR"/>
    <property type="match status" value="1"/>
</dbReference>
<dbReference type="PROSITE" id="PS50262">
    <property type="entry name" value="G_PROTEIN_RECEP_F1_2"/>
    <property type="match status" value="1"/>
</dbReference>
<dbReference type="GO" id="GO:0004930">
    <property type="term" value="F:G protein-coupled receptor activity"/>
    <property type="evidence" value="ECO:0007669"/>
    <property type="project" value="UniProtKB-KW"/>
</dbReference>
<evidence type="ECO:0000256" key="7">
    <source>
        <dbReference type="ARBA" id="ARBA00023170"/>
    </source>
</evidence>
<dbReference type="InterPro" id="IPR017452">
    <property type="entry name" value="GPCR_Rhodpsn_7TM"/>
</dbReference>
<evidence type="ECO:0000256" key="4">
    <source>
        <dbReference type="ARBA" id="ARBA00022989"/>
    </source>
</evidence>
<dbReference type="CDD" id="cd00637">
    <property type="entry name" value="7tm_classA_rhodopsin-like"/>
    <property type="match status" value="1"/>
</dbReference>
<dbReference type="GO" id="GO:0043005">
    <property type="term" value="C:neuron projection"/>
    <property type="evidence" value="ECO:0007669"/>
    <property type="project" value="TreeGrafter"/>
</dbReference>
<evidence type="ECO:0000256" key="11">
    <source>
        <dbReference type="SAM" id="Phobius"/>
    </source>
</evidence>
<name>A0A914V292_9BILA</name>
<evidence type="ECO:0000256" key="2">
    <source>
        <dbReference type="ARBA" id="ARBA00022475"/>
    </source>
</evidence>
<dbReference type="Proteomes" id="UP000887566">
    <property type="component" value="Unplaced"/>
</dbReference>
<accession>A0A914V292</accession>
<dbReference type="Pfam" id="PF00001">
    <property type="entry name" value="7tm_1"/>
    <property type="match status" value="1"/>
</dbReference>
<evidence type="ECO:0000256" key="5">
    <source>
        <dbReference type="ARBA" id="ARBA00023040"/>
    </source>
</evidence>
<dbReference type="InterPro" id="IPR000276">
    <property type="entry name" value="GPCR_Rhodpsn"/>
</dbReference>
<dbReference type="GO" id="GO:0005886">
    <property type="term" value="C:plasma membrane"/>
    <property type="evidence" value="ECO:0007669"/>
    <property type="project" value="UniProtKB-SubCell"/>
</dbReference>
<feature type="transmembrane region" description="Helical" evidence="11">
    <location>
        <begin position="338"/>
        <end position="359"/>
    </location>
</feature>
<evidence type="ECO:0000256" key="1">
    <source>
        <dbReference type="ARBA" id="ARBA00004651"/>
    </source>
</evidence>
<keyword evidence="7 9" id="KW-0675">Receptor</keyword>
<dbReference type="PANTHER" id="PTHR24229:SF53">
    <property type="entry name" value="NEUROPEPTIDE RECEPTOR 18"/>
    <property type="match status" value="1"/>
</dbReference>
<dbReference type="PRINTS" id="PR00237">
    <property type="entry name" value="GPCRRHODOPSN"/>
</dbReference>
<dbReference type="AlphaFoldDB" id="A0A914V292"/>